<dbReference type="PANTHER" id="PTHR46194:SF1">
    <property type="entry name" value="PEPTIDYL-TRNA HYDROLASE PTRHD1-RELATED"/>
    <property type="match status" value="1"/>
</dbReference>
<dbReference type="EMBL" id="KB095959">
    <property type="protein sequence ID" value="ESO09213.1"/>
    <property type="molecule type" value="Genomic_DNA"/>
</dbReference>
<dbReference type="SUPFAM" id="SSF102462">
    <property type="entry name" value="Peptidyl-tRNA hydrolase II"/>
    <property type="match status" value="1"/>
</dbReference>
<dbReference type="GeneID" id="20214934"/>
<comment type="catalytic activity">
    <reaction evidence="3">
        <text>an N-acyl-L-alpha-aminoacyl-tRNA + H2O = an N-acyl-L-amino acid + a tRNA + H(+)</text>
        <dbReference type="Rhea" id="RHEA:54448"/>
        <dbReference type="Rhea" id="RHEA-COMP:10123"/>
        <dbReference type="Rhea" id="RHEA-COMP:13883"/>
        <dbReference type="ChEBI" id="CHEBI:15377"/>
        <dbReference type="ChEBI" id="CHEBI:15378"/>
        <dbReference type="ChEBI" id="CHEBI:59874"/>
        <dbReference type="ChEBI" id="CHEBI:78442"/>
        <dbReference type="ChEBI" id="CHEBI:138191"/>
        <dbReference type="EC" id="3.1.1.29"/>
    </reaction>
</comment>
<dbReference type="InterPro" id="IPR042237">
    <property type="entry name" value="PTRHD1"/>
</dbReference>
<dbReference type="GO" id="GO:0004045">
    <property type="term" value="F:peptidyl-tRNA hydrolase activity"/>
    <property type="evidence" value="ECO:0007669"/>
    <property type="project" value="UniProtKB-EC"/>
</dbReference>
<dbReference type="FunCoup" id="T1G1I6">
    <property type="interactions" value="57"/>
</dbReference>
<organism evidence="5 6">
    <name type="scientific">Helobdella robusta</name>
    <name type="common">Californian leech</name>
    <dbReference type="NCBI Taxonomy" id="6412"/>
    <lineage>
        <taxon>Eukaryota</taxon>
        <taxon>Metazoa</taxon>
        <taxon>Spiralia</taxon>
        <taxon>Lophotrochozoa</taxon>
        <taxon>Annelida</taxon>
        <taxon>Clitellata</taxon>
        <taxon>Hirudinea</taxon>
        <taxon>Rhynchobdellida</taxon>
        <taxon>Glossiphoniidae</taxon>
        <taxon>Helobdella</taxon>
    </lineage>
</organism>
<dbReference type="InterPro" id="IPR023476">
    <property type="entry name" value="Pep_tRNA_hydro_II_dom_sf"/>
</dbReference>
<evidence type="ECO:0000256" key="1">
    <source>
        <dbReference type="ARBA" id="ARBA00013260"/>
    </source>
</evidence>
<name>T1G1I6_HELRO</name>
<dbReference type="PANTHER" id="PTHR46194">
    <property type="entry name" value="PEPTIDYL-TRNA HYDROLASE PTRHD1-RELATED"/>
    <property type="match status" value="1"/>
</dbReference>
<dbReference type="InterPro" id="IPR002833">
    <property type="entry name" value="PTH2"/>
</dbReference>
<evidence type="ECO:0000256" key="2">
    <source>
        <dbReference type="ARBA" id="ARBA00022801"/>
    </source>
</evidence>
<dbReference type="CTD" id="20214934"/>
<dbReference type="OrthoDB" id="201213at2759"/>
<protein>
    <recommendedName>
        <fullName evidence="1">peptidyl-tRNA hydrolase</fullName>
        <ecNumber evidence="1">3.1.1.29</ecNumber>
    </recommendedName>
</protein>
<dbReference type="EnsemblMetazoa" id="HelroT73817">
    <property type="protein sequence ID" value="HelroP73817"/>
    <property type="gene ID" value="HelroG73817"/>
</dbReference>
<keyword evidence="6" id="KW-1185">Reference proteome</keyword>
<dbReference type="EC" id="3.1.1.29" evidence="1"/>
<dbReference type="RefSeq" id="XP_009012306.1">
    <property type="nucleotide sequence ID" value="XM_009014058.1"/>
</dbReference>
<gene>
    <name evidence="5" type="primary">20214934</name>
    <name evidence="4" type="ORF">HELRODRAFT_73817</name>
</gene>
<reference evidence="5" key="3">
    <citation type="submission" date="2015-06" db="UniProtKB">
        <authorList>
            <consortium name="EnsemblMetazoa"/>
        </authorList>
    </citation>
    <scope>IDENTIFICATION</scope>
</reference>
<accession>T1G1I6</accession>
<dbReference type="PROSITE" id="PS51257">
    <property type="entry name" value="PROKAR_LIPOPROTEIN"/>
    <property type="match status" value="1"/>
</dbReference>
<proteinExistence type="predicted"/>
<sequence length="119" mass="13918">MTERLVQYIVVRSDLRNSLKWPVGALIAQACHASTSVIKLFYEDLNTKNYLLDLNNMHKIVLEIQDQKTLEDLSSVLTQNNIDHKLWVEQPENIPTCLALKPYPKEEVQKHFKKLKLFQ</sequence>
<dbReference type="Proteomes" id="UP000015101">
    <property type="component" value="Unassembled WGS sequence"/>
</dbReference>
<evidence type="ECO:0000313" key="6">
    <source>
        <dbReference type="Proteomes" id="UP000015101"/>
    </source>
</evidence>
<evidence type="ECO:0000256" key="3">
    <source>
        <dbReference type="ARBA" id="ARBA00048707"/>
    </source>
</evidence>
<reference evidence="6" key="1">
    <citation type="submission" date="2012-12" db="EMBL/GenBank/DDBJ databases">
        <authorList>
            <person name="Hellsten U."/>
            <person name="Grimwood J."/>
            <person name="Chapman J.A."/>
            <person name="Shapiro H."/>
            <person name="Aerts A."/>
            <person name="Otillar R.P."/>
            <person name="Terry A.Y."/>
            <person name="Boore J.L."/>
            <person name="Simakov O."/>
            <person name="Marletaz F."/>
            <person name="Cho S.-J."/>
            <person name="Edsinger-Gonzales E."/>
            <person name="Havlak P."/>
            <person name="Kuo D.-H."/>
            <person name="Larsson T."/>
            <person name="Lv J."/>
            <person name="Arendt D."/>
            <person name="Savage R."/>
            <person name="Osoegawa K."/>
            <person name="de Jong P."/>
            <person name="Lindberg D.R."/>
            <person name="Seaver E.C."/>
            <person name="Weisblat D.A."/>
            <person name="Putnam N.H."/>
            <person name="Grigoriev I.V."/>
            <person name="Rokhsar D.S."/>
        </authorList>
    </citation>
    <scope>NUCLEOTIDE SEQUENCE</scope>
</reference>
<dbReference type="OMA" id="AIIAQCC"/>
<evidence type="ECO:0000313" key="5">
    <source>
        <dbReference type="EnsemblMetazoa" id="HelroP73817"/>
    </source>
</evidence>
<dbReference type="EMBL" id="AMQM01002914">
    <property type="status" value="NOT_ANNOTATED_CDS"/>
    <property type="molecule type" value="Genomic_DNA"/>
</dbReference>
<reference evidence="4 6" key="2">
    <citation type="journal article" date="2013" name="Nature">
        <title>Insights into bilaterian evolution from three spiralian genomes.</title>
        <authorList>
            <person name="Simakov O."/>
            <person name="Marletaz F."/>
            <person name="Cho S.J."/>
            <person name="Edsinger-Gonzales E."/>
            <person name="Havlak P."/>
            <person name="Hellsten U."/>
            <person name="Kuo D.H."/>
            <person name="Larsson T."/>
            <person name="Lv J."/>
            <person name="Arendt D."/>
            <person name="Savage R."/>
            <person name="Osoegawa K."/>
            <person name="de Jong P."/>
            <person name="Grimwood J."/>
            <person name="Chapman J.A."/>
            <person name="Shapiro H."/>
            <person name="Aerts A."/>
            <person name="Otillar R.P."/>
            <person name="Terry A.Y."/>
            <person name="Boore J.L."/>
            <person name="Grigoriev I.V."/>
            <person name="Lindberg D.R."/>
            <person name="Seaver E.C."/>
            <person name="Weisblat D.A."/>
            <person name="Putnam N.H."/>
            <person name="Rokhsar D.S."/>
        </authorList>
    </citation>
    <scope>NUCLEOTIDE SEQUENCE</scope>
</reference>
<dbReference type="HOGENOM" id="CLU_119261_1_1_1"/>
<dbReference type="eggNOG" id="KOG3305">
    <property type="taxonomic scope" value="Eukaryota"/>
</dbReference>
<dbReference type="Gene3D" id="3.40.1490.10">
    <property type="entry name" value="Bit1"/>
    <property type="match status" value="1"/>
</dbReference>
<keyword evidence="2" id="KW-0378">Hydrolase</keyword>
<dbReference type="Pfam" id="PF01981">
    <property type="entry name" value="PTH2"/>
    <property type="match status" value="1"/>
</dbReference>
<evidence type="ECO:0000313" key="4">
    <source>
        <dbReference type="EMBL" id="ESO09213.1"/>
    </source>
</evidence>
<dbReference type="KEGG" id="hro:HELRODRAFT_73817"/>
<dbReference type="InParanoid" id="T1G1I6"/>
<dbReference type="AlphaFoldDB" id="T1G1I6"/>
<dbReference type="CDD" id="cd02429">
    <property type="entry name" value="PTH2_like"/>
    <property type="match status" value="1"/>
</dbReference>